<proteinExistence type="predicted"/>
<feature type="compositionally biased region" description="Pro residues" evidence="1">
    <location>
        <begin position="32"/>
        <end position="50"/>
    </location>
</feature>
<feature type="region of interest" description="Disordered" evidence="1">
    <location>
        <begin position="251"/>
        <end position="283"/>
    </location>
</feature>
<feature type="compositionally biased region" description="Basic and acidic residues" evidence="1">
    <location>
        <begin position="62"/>
        <end position="80"/>
    </location>
</feature>
<feature type="compositionally biased region" description="Basic and acidic residues" evidence="1">
    <location>
        <begin position="262"/>
        <end position="276"/>
    </location>
</feature>
<evidence type="ECO:0000313" key="2">
    <source>
        <dbReference type="EMBL" id="KAF3038095.1"/>
    </source>
</evidence>
<evidence type="ECO:0000313" key="3">
    <source>
        <dbReference type="Proteomes" id="UP000758155"/>
    </source>
</evidence>
<name>A0A9P4WPD0_9PLEO</name>
<reference evidence="2" key="1">
    <citation type="submission" date="2019-04" db="EMBL/GenBank/DDBJ databases">
        <title>Sequencing of skin fungus with MAO and IRED activity.</title>
        <authorList>
            <person name="Marsaioli A.J."/>
            <person name="Bonatto J.M.C."/>
            <person name="Reis Junior O."/>
        </authorList>
    </citation>
    <scope>NUCLEOTIDE SEQUENCE</scope>
    <source>
        <strain evidence="2">28M1</strain>
    </source>
</reference>
<evidence type="ECO:0000256" key="1">
    <source>
        <dbReference type="SAM" id="MobiDB-lite"/>
    </source>
</evidence>
<dbReference type="AlphaFoldDB" id="A0A9P4WPD0"/>
<protein>
    <submittedName>
        <fullName evidence="2">Uncharacterized protein</fullName>
    </submittedName>
</protein>
<feature type="compositionally biased region" description="Gly residues" evidence="1">
    <location>
        <begin position="251"/>
        <end position="261"/>
    </location>
</feature>
<comment type="caution">
    <text evidence="2">The sequence shown here is derived from an EMBL/GenBank/DDBJ whole genome shotgun (WGS) entry which is preliminary data.</text>
</comment>
<keyword evidence="3" id="KW-1185">Reference proteome</keyword>
<sequence length="283" mass="32154">MFGPPWGSDPFGLPAYLSRGAKNRRTSSGRWPEPPRSFPVPFFPPPPPMPYGMKPRSGPKSFHPEMPKLSKYARFSDHDTPPSSDFSTSEWDDPYTLDTDSDLSRIPGLLSRRRYPSRDSISRPNLSRVSIKLPSPMAQELKLRSDEIVLLPPLVHLHIKIRFYCRRDELRAAVPGSMAFEEVTKQVVRSYLGERLVYTARAEQRGWMREIAKDACLEDLAYQGEVWRGGRREMMVEIVVGGDEGWYGVRGRVGQGPGGGSRDAEVETTRKREVSRTRYARKG</sequence>
<accession>A0A9P4WPD0</accession>
<dbReference type="EMBL" id="SWKV01000038">
    <property type="protein sequence ID" value="KAF3038095.1"/>
    <property type="molecule type" value="Genomic_DNA"/>
</dbReference>
<feature type="region of interest" description="Disordered" evidence="1">
    <location>
        <begin position="1"/>
        <end position="92"/>
    </location>
</feature>
<organism evidence="2 3">
    <name type="scientific">Didymella heteroderae</name>
    <dbReference type="NCBI Taxonomy" id="1769908"/>
    <lineage>
        <taxon>Eukaryota</taxon>
        <taxon>Fungi</taxon>
        <taxon>Dikarya</taxon>
        <taxon>Ascomycota</taxon>
        <taxon>Pezizomycotina</taxon>
        <taxon>Dothideomycetes</taxon>
        <taxon>Pleosporomycetidae</taxon>
        <taxon>Pleosporales</taxon>
        <taxon>Pleosporineae</taxon>
        <taxon>Didymellaceae</taxon>
        <taxon>Didymella</taxon>
    </lineage>
</organism>
<dbReference type="Proteomes" id="UP000758155">
    <property type="component" value="Unassembled WGS sequence"/>
</dbReference>
<gene>
    <name evidence="2" type="ORF">E8E12_003353</name>
</gene>
<dbReference type="OrthoDB" id="3782183at2759"/>